<name>V6DIL4_9BACT</name>
<gene>
    <name evidence="2" type="ORF">BABL1_gene_630</name>
</gene>
<sequence length="224" mass="25861">MIKNLKENLIKLAYSLTTFKIFKSIKLSYIIGSKAAFFSLSQAVAPTTGLLFNRDQNIMLFLSRVVLFLFNGFNPLFTLLYHIPTFFGALYLNTHSKLAKSLLPILSIILFLFHPFIISQDIYTKLYCIYFAIPILIAIFNTKSIFLKCLGSTFTTHAVGSIIWLYTHNLDQNIYHNLINIVWVERLLFALIMTGTYYIYKYTETLLNTYLEVEKNLKTSAIES</sequence>
<evidence type="ECO:0000313" key="3">
    <source>
        <dbReference type="Proteomes" id="UP000018769"/>
    </source>
</evidence>
<evidence type="ECO:0000313" key="2">
    <source>
        <dbReference type="EMBL" id="CDK30366.1"/>
    </source>
</evidence>
<dbReference type="RefSeq" id="WP_023791378.1">
    <property type="nucleotide sequence ID" value="NC_023003.1"/>
</dbReference>
<feature type="transmembrane region" description="Helical" evidence="1">
    <location>
        <begin position="122"/>
        <end position="140"/>
    </location>
</feature>
<organism evidence="2 3">
    <name type="scientific">Candidatus Babela massiliensis</name>
    <dbReference type="NCBI Taxonomy" id="673862"/>
    <lineage>
        <taxon>Bacteria</taxon>
        <taxon>Candidatus Babelota</taxon>
        <taxon>Candidatus Babeliae</taxon>
        <taxon>Candidatus Babeliales</taxon>
        <taxon>Candidatus Babeliaceae</taxon>
        <taxon>Candidatus Babela</taxon>
    </lineage>
</organism>
<feature type="transmembrane region" description="Helical" evidence="1">
    <location>
        <begin position="65"/>
        <end position="91"/>
    </location>
</feature>
<dbReference type="eggNOG" id="ENOG502ZI3B">
    <property type="taxonomic scope" value="Bacteria"/>
</dbReference>
<keyword evidence="1" id="KW-1133">Transmembrane helix</keyword>
<keyword evidence="1" id="KW-0812">Transmembrane</keyword>
<dbReference type="STRING" id="673862.BABL1_gene_630"/>
<proteinExistence type="predicted"/>
<feature type="transmembrane region" description="Helical" evidence="1">
    <location>
        <begin position="145"/>
        <end position="166"/>
    </location>
</feature>
<dbReference type="HOGENOM" id="CLU_1233157_0_0_7"/>
<dbReference type="EMBL" id="HG793133">
    <property type="protein sequence ID" value="CDK30366.1"/>
    <property type="molecule type" value="Genomic_DNA"/>
</dbReference>
<reference evidence="2 3" key="1">
    <citation type="journal article" date="2015" name="Biol. Direct">
        <title>Babela massiliensis, a representative of a widespread bacterial phylum with unusual adaptations to parasitism in amoebae.</title>
        <authorList>
            <person name="Pagnier I."/>
            <person name="Yutin N."/>
            <person name="Croce O."/>
            <person name="Makarova K.S."/>
            <person name="Wolf Y.I."/>
            <person name="Benamar S."/>
            <person name="Raoult D."/>
            <person name="Koonin E.V."/>
            <person name="La Scola B."/>
        </authorList>
    </citation>
    <scope>NUCLEOTIDE SEQUENCE [LARGE SCALE GENOMIC DNA]</scope>
    <source>
        <strain evidence="3">BABL1</strain>
    </source>
</reference>
<evidence type="ECO:0000256" key="1">
    <source>
        <dbReference type="SAM" id="Phobius"/>
    </source>
</evidence>
<keyword evidence="1" id="KW-0472">Membrane</keyword>
<feature type="transmembrane region" description="Helical" evidence="1">
    <location>
        <begin position="98"/>
        <end position="116"/>
    </location>
</feature>
<dbReference type="AlphaFoldDB" id="V6DIL4"/>
<dbReference type="Proteomes" id="UP000018769">
    <property type="component" value="Chromosome I"/>
</dbReference>
<feature type="transmembrane region" description="Helical" evidence="1">
    <location>
        <begin position="178"/>
        <end position="200"/>
    </location>
</feature>
<keyword evidence="3" id="KW-1185">Reference proteome</keyword>
<dbReference type="KEGG" id="dpb:BABL1_gene_630"/>
<protein>
    <submittedName>
        <fullName evidence="2">Uncharacterized protein</fullName>
    </submittedName>
</protein>
<accession>V6DIL4</accession>